<dbReference type="PROSITE" id="PS50850">
    <property type="entry name" value="MFS"/>
    <property type="match status" value="1"/>
</dbReference>
<accession>A0A381WDH0</accession>
<keyword evidence="1" id="KW-1133">Transmembrane helix</keyword>
<feature type="transmembrane region" description="Helical" evidence="1">
    <location>
        <begin position="168"/>
        <end position="190"/>
    </location>
</feature>
<feature type="transmembrane region" description="Helical" evidence="1">
    <location>
        <begin position="79"/>
        <end position="99"/>
    </location>
</feature>
<feature type="transmembrane region" description="Helical" evidence="1">
    <location>
        <begin position="359"/>
        <end position="378"/>
    </location>
</feature>
<evidence type="ECO:0000313" key="3">
    <source>
        <dbReference type="EMBL" id="SVA50545.1"/>
    </source>
</evidence>
<feature type="transmembrane region" description="Helical" evidence="1">
    <location>
        <begin position="270"/>
        <end position="288"/>
    </location>
</feature>
<feature type="transmembrane region" description="Helical" evidence="1">
    <location>
        <begin position="105"/>
        <end position="125"/>
    </location>
</feature>
<organism evidence="3">
    <name type="scientific">marine metagenome</name>
    <dbReference type="NCBI Taxonomy" id="408172"/>
    <lineage>
        <taxon>unclassified sequences</taxon>
        <taxon>metagenomes</taxon>
        <taxon>ecological metagenomes</taxon>
    </lineage>
</organism>
<dbReference type="InterPro" id="IPR036259">
    <property type="entry name" value="MFS_trans_sf"/>
</dbReference>
<feature type="transmembrane region" description="Helical" evidence="1">
    <location>
        <begin position="211"/>
        <end position="233"/>
    </location>
</feature>
<feature type="domain" description="Major facilitator superfamily (MFS) profile" evidence="2">
    <location>
        <begin position="12"/>
        <end position="382"/>
    </location>
</feature>
<dbReference type="PANTHER" id="PTHR23531:SF1">
    <property type="entry name" value="QUINOLENE RESISTANCE PROTEIN NORA"/>
    <property type="match status" value="1"/>
</dbReference>
<gene>
    <name evidence="3" type="ORF">METZ01_LOCUS103399</name>
</gene>
<dbReference type="InterPro" id="IPR011701">
    <property type="entry name" value="MFS"/>
</dbReference>
<feature type="transmembrane region" description="Helical" evidence="1">
    <location>
        <begin position="294"/>
        <end position="317"/>
    </location>
</feature>
<name>A0A381WDH0_9ZZZZ</name>
<keyword evidence="1" id="KW-0812">Transmembrane</keyword>
<evidence type="ECO:0000256" key="1">
    <source>
        <dbReference type="SAM" id="Phobius"/>
    </source>
</evidence>
<feature type="transmembrane region" description="Helical" evidence="1">
    <location>
        <begin position="46"/>
        <end position="67"/>
    </location>
</feature>
<sequence>MSRRAAPLLTRRFLVVWASSLAYFMAVGTTWPVIPVFVEEELTGGPVAVGVSIGAAGLAAAFFRPLLGPVGDHRGRRFILGWGAVAAAASTLLLVPAAAVPAVVAARLLFGVGEAGAFIGIAAALQDLAPAARRGEAASYFGVTVYMGLAVGPAMGEALAEAGGAGRAFTVGAVMYLIAGLLGMAAPGAPDPPPARGPVQWNIHPAARRPGLVLFIGLIGYAGFLAFIALHASDVGIEVTGSVFTLFAVVVLTVRLVGARIPDRLGALTTTRLALGFSAVGLLVLGAWRDASGVYLGTFVMAVGQSFLVPALLVLVVDRAPDAERSHAIGSLSVGFDLAVGLGGFLVGGVVALTDRGGGFLFCALIAALALVGSGTLFGSMGAPARRVDPPEATGGPPH</sequence>
<dbReference type="SUPFAM" id="SSF103473">
    <property type="entry name" value="MFS general substrate transporter"/>
    <property type="match status" value="1"/>
</dbReference>
<dbReference type="Gene3D" id="1.20.1250.20">
    <property type="entry name" value="MFS general substrate transporter like domains"/>
    <property type="match status" value="1"/>
</dbReference>
<dbReference type="PANTHER" id="PTHR23531">
    <property type="entry name" value="QUINOLENE RESISTANCE PROTEIN NORA"/>
    <property type="match status" value="1"/>
</dbReference>
<dbReference type="InterPro" id="IPR052714">
    <property type="entry name" value="MFS_Exporter"/>
</dbReference>
<keyword evidence="1" id="KW-0472">Membrane</keyword>
<dbReference type="GO" id="GO:0022857">
    <property type="term" value="F:transmembrane transporter activity"/>
    <property type="evidence" value="ECO:0007669"/>
    <property type="project" value="InterPro"/>
</dbReference>
<dbReference type="AlphaFoldDB" id="A0A381WDH0"/>
<evidence type="ECO:0000259" key="2">
    <source>
        <dbReference type="PROSITE" id="PS50850"/>
    </source>
</evidence>
<reference evidence="3" key="1">
    <citation type="submission" date="2018-05" db="EMBL/GenBank/DDBJ databases">
        <authorList>
            <person name="Lanie J.A."/>
            <person name="Ng W.-L."/>
            <person name="Kazmierczak K.M."/>
            <person name="Andrzejewski T.M."/>
            <person name="Davidsen T.M."/>
            <person name="Wayne K.J."/>
            <person name="Tettelin H."/>
            <person name="Glass J.I."/>
            <person name="Rusch D."/>
            <person name="Podicherti R."/>
            <person name="Tsui H.-C.T."/>
            <person name="Winkler M.E."/>
        </authorList>
    </citation>
    <scope>NUCLEOTIDE SEQUENCE</scope>
</reference>
<dbReference type="EMBL" id="UINC01011452">
    <property type="protein sequence ID" value="SVA50545.1"/>
    <property type="molecule type" value="Genomic_DNA"/>
</dbReference>
<feature type="transmembrane region" description="Helical" evidence="1">
    <location>
        <begin position="12"/>
        <end position="34"/>
    </location>
</feature>
<dbReference type="Pfam" id="PF07690">
    <property type="entry name" value="MFS_1"/>
    <property type="match status" value="1"/>
</dbReference>
<feature type="transmembrane region" description="Helical" evidence="1">
    <location>
        <begin position="329"/>
        <end position="353"/>
    </location>
</feature>
<feature type="transmembrane region" description="Helical" evidence="1">
    <location>
        <begin position="239"/>
        <end position="258"/>
    </location>
</feature>
<proteinExistence type="predicted"/>
<dbReference type="InterPro" id="IPR020846">
    <property type="entry name" value="MFS_dom"/>
</dbReference>
<feature type="transmembrane region" description="Helical" evidence="1">
    <location>
        <begin position="137"/>
        <end position="156"/>
    </location>
</feature>
<protein>
    <recommendedName>
        <fullName evidence="2">Major facilitator superfamily (MFS) profile domain-containing protein</fullName>
    </recommendedName>
</protein>